<feature type="compositionally biased region" description="Acidic residues" evidence="5">
    <location>
        <begin position="450"/>
        <end position="462"/>
    </location>
</feature>
<dbReference type="OrthoDB" id="10265994at2759"/>
<evidence type="ECO:0000256" key="5">
    <source>
        <dbReference type="SAM" id="MobiDB-lite"/>
    </source>
</evidence>
<reference evidence="8" key="1">
    <citation type="submission" date="2017-10" db="EMBL/GenBank/DDBJ databases">
        <title>Rapid genome shrinkage in a self-fertile nematode reveals novel sperm competition proteins.</title>
        <authorList>
            <person name="Yin D."/>
            <person name="Schwarz E.M."/>
            <person name="Thomas C.G."/>
            <person name="Felde R.L."/>
            <person name="Korf I.F."/>
            <person name="Cutter A.D."/>
            <person name="Schartner C.M."/>
            <person name="Ralston E.J."/>
            <person name="Meyer B.J."/>
            <person name="Haag E.S."/>
        </authorList>
    </citation>
    <scope>NUCLEOTIDE SEQUENCE [LARGE SCALE GENOMIC DNA]</scope>
    <source>
        <strain evidence="8">JU1422</strain>
    </source>
</reference>
<proteinExistence type="predicted"/>
<evidence type="ECO:0000313" key="7">
    <source>
        <dbReference type="EMBL" id="PIC18459.1"/>
    </source>
</evidence>
<comment type="subcellular location">
    <subcellularLocation>
        <location evidence="1">Nucleus</location>
    </subcellularLocation>
</comment>
<evidence type="ECO:0000313" key="8">
    <source>
        <dbReference type="Proteomes" id="UP000230233"/>
    </source>
</evidence>
<evidence type="ECO:0000256" key="1">
    <source>
        <dbReference type="ARBA" id="ARBA00004123"/>
    </source>
</evidence>
<dbReference type="GO" id="GO:0000124">
    <property type="term" value="C:SAGA complex"/>
    <property type="evidence" value="ECO:0007669"/>
    <property type="project" value="InterPro"/>
</dbReference>
<accession>A0A2G5SU54</accession>
<feature type="compositionally biased region" description="Basic and acidic residues" evidence="5">
    <location>
        <begin position="412"/>
        <end position="425"/>
    </location>
</feature>
<keyword evidence="2" id="KW-0805">Transcription regulation</keyword>
<dbReference type="GO" id="GO:0005634">
    <property type="term" value="C:nucleus"/>
    <property type="evidence" value="ECO:0007669"/>
    <property type="project" value="UniProtKB-SubCell"/>
</dbReference>
<dbReference type="AlphaFoldDB" id="A0A2G5SU54"/>
<gene>
    <name evidence="7" type="primary">Cni-T22B7.4</name>
    <name evidence="7" type="synonym">Cnig_chr_X.g24344</name>
    <name evidence="7" type="ORF">B9Z55_024344</name>
</gene>
<feature type="region of interest" description="Disordered" evidence="5">
    <location>
        <begin position="1"/>
        <end position="23"/>
    </location>
</feature>
<keyword evidence="4" id="KW-0539">Nucleus</keyword>
<feature type="compositionally biased region" description="Basic and acidic residues" evidence="5">
    <location>
        <begin position="503"/>
        <end position="512"/>
    </location>
</feature>
<keyword evidence="8" id="KW-1185">Reference proteome</keyword>
<dbReference type="InterPro" id="IPR010750">
    <property type="entry name" value="SGF29_tudor-like_dom"/>
</dbReference>
<dbReference type="PROSITE" id="PS51518">
    <property type="entry name" value="SGF29_C"/>
    <property type="match status" value="1"/>
</dbReference>
<name>A0A2G5SU54_9PELO</name>
<feature type="compositionally biased region" description="Low complexity" evidence="5">
    <location>
        <begin position="545"/>
        <end position="557"/>
    </location>
</feature>
<evidence type="ECO:0000256" key="4">
    <source>
        <dbReference type="ARBA" id="ARBA00023242"/>
    </source>
</evidence>
<dbReference type="PANTHER" id="PTHR21539">
    <property type="entry name" value="SAGA-ASSOCIATED FACTOR 29"/>
    <property type="match status" value="1"/>
</dbReference>
<dbReference type="Proteomes" id="UP000230233">
    <property type="component" value="Chromosome X"/>
</dbReference>
<protein>
    <recommendedName>
        <fullName evidence="6">SGF29 C-terminal domain-containing protein</fullName>
    </recommendedName>
</protein>
<evidence type="ECO:0000256" key="3">
    <source>
        <dbReference type="ARBA" id="ARBA00023163"/>
    </source>
</evidence>
<organism evidence="7 8">
    <name type="scientific">Caenorhabditis nigoni</name>
    <dbReference type="NCBI Taxonomy" id="1611254"/>
    <lineage>
        <taxon>Eukaryota</taxon>
        <taxon>Metazoa</taxon>
        <taxon>Ecdysozoa</taxon>
        <taxon>Nematoda</taxon>
        <taxon>Chromadorea</taxon>
        <taxon>Rhabditida</taxon>
        <taxon>Rhabditina</taxon>
        <taxon>Rhabditomorpha</taxon>
        <taxon>Rhabditoidea</taxon>
        <taxon>Rhabditidae</taxon>
        <taxon>Peloderinae</taxon>
        <taxon>Caenorhabditis</taxon>
    </lineage>
</organism>
<evidence type="ECO:0000256" key="2">
    <source>
        <dbReference type="ARBA" id="ARBA00023015"/>
    </source>
</evidence>
<feature type="compositionally biased region" description="Polar residues" evidence="5">
    <location>
        <begin position="521"/>
        <end position="536"/>
    </location>
</feature>
<dbReference type="Pfam" id="PF07039">
    <property type="entry name" value="SGF29_Tudor"/>
    <property type="match status" value="1"/>
</dbReference>
<feature type="domain" description="SGF29 C-terminal" evidence="6">
    <location>
        <begin position="148"/>
        <end position="290"/>
    </location>
</feature>
<feature type="compositionally biased region" description="Basic residues" evidence="5">
    <location>
        <begin position="368"/>
        <end position="396"/>
    </location>
</feature>
<dbReference type="InterPro" id="IPR037802">
    <property type="entry name" value="SGF29"/>
</dbReference>
<comment type="caution">
    <text evidence="7">The sequence shown here is derived from an EMBL/GenBank/DDBJ whole genome shotgun (WGS) entry which is preliminary data.</text>
</comment>
<dbReference type="EMBL" id="PDUG01000006">
    <property type="protein sequence ID" value="PIC18459.1"/>
    <property type="molecule type" value="Genomic_DNA"/>
</dbReference>
<feature type="compositionally biased region" description="Acidic residues" evidence="5">
    <location>
        <begin position="426"/>
        <end position="443"/>
    </location>
</feature>
<dbReference type="InterPro" id="IPR047287">
    <property type="entry name" value="Tudor_SGF29_rpt2"/>
</dbReference>
<feature type="compositionally biased region" description="Polar residues" evidence="5">
    <location>
        <begin position="399"/>
        <end position="411"/>
    </location>
</feature>
<dbReference type="CDD" id="cd20394">
    <property type="entry name" value="Tudor_SGF29_rpt2"/>
    <property type="match status" value="1"/>
</dbReference>
<feature type="compositionally biased region" description="Polar residues" evidence="5">
    <location>
        <begin position="305"/>
        <end position="316"/>
    </location>
</feature>
<feature type="compositionally biased region" description="Acidic residues" evidence="5">
    <location>
        <begin position="485"/>
        <end position="502"/>
    </location>
</feature>
<dbReference type="PANTHER" id="PTHR21539:SF7">
    <property type="entry name" value="SGF29 C-TERMINAL DOMAIN-CONTAINING PROTEIN"/>
    <property type="match status" value="1"/>
</dbReference>
<sequence length="573" mass="64311">MPRNKHKPQPRPPNRLEEATPDQKQIVLRAMLQECKDHMDNENAANKVIAELHKKAGTSNLQQMNKKQRSDAHEAYKKNVVDLDKGRNLLASHINVLKEARLSAIAEWRKTKEASGIQILELRCGCSPIWTPSISEQPDGVAGIKIPDDQKLEKGDEVAAFMEDSKTWIAAEVSRISVIGSASNNRYECFDIDDKEMKPVMFSRKQLIPMPKYTVDYKRYPWLAFPKNAIILALFPKTTCFYEGIVHAPPDQVSGKYKIRFVDNQRASNYADPVEVSDRYVVAFRQDPVVSARPSKKADLEQEDSNQPSTSGPVKQTKSKKKIATLTLHDDKDSPGPAPVAELKKPKDVLLSPKKSKARPKSKEPKVKIIRAKVPPHKKYFSTRQFGKKRVKRKPKNAVPTSSTQNEPSTSEDPKEVFKSENKQEEEMDHDGEDEAGAMDDMLDGLNEFGLEDEREDTDDEKDNGYEKSDDEEEEEGKEEKVEDGAEDAVIDLADEDNNNDESDNKNRRRSETPYQDCEEGTSTGPDGNVNKTGVENETGKRSRSSSSSSSGQSGLSDSDHEGDRPVINLDND</sequence>
<feature type="region of interest" description="Disordered" evidence="5">
    <location>
        <begin position="292"/>
        <end position="573"/>
    </location>
</feature>
<dbReference type="FunFam" id="2.30.30.140:FF:000029">
    <property type="entry name" value="SAGA-associated factor 29 homolog"/>
    <property type="match status" value="1"/>
</dbReference>
<evidence type="ECO:0000259" key="6">
    <source>
        <dbReference type="PROSITE" id="PS51518"/>
    </source>
</evidence>
<dbReference type="STRING" id="1611254.A0A2G5SU54"/>
<dbReference type="Gene3D" id="2.30.30.140">
    <property type="match status" value="2"/>
</dbReference>
<keyword evidence="3" id="KW-0804">Transcription</keyword>